<evidence type="ECO:0000256" key="1">
    <source>
        <dbReference type="ARBA" id="ARBA00023172"/>
    </source>
</evidence>
<gene>
    <name evidence="3" type="primary">Acey_s0609.g615</name>
    <name evidence="3" type="ORF">Y032_0609g615</name>
</gene>
<comment type="caution">
    <text evidence="3">The sequence shown here is derived from an EMBL/GenBank/DDBJ whole genome shotgun (WGS) entry which is preliminary data.</text>
</comment>
<dbReference type="PROSITE" id="PS51898">
    <property type="entry name" value="TYR_RECOMBINASE"/>
    <property type="match status" value="1"/>
</dbReference>
<dbReference type="InterPro" id="IPR011010">
    <property type="entry name" value="DNA_brk_join_enz"/>
</dbReference>
<sequence length="205" mass="22685">MLESAARTRQPTAHRTKISPEDYATLISCAFYSEKQDIIFTAALIICLFRAFLRVGEVRSLKKSDLIPDGSFSFSINVAKSKTDQTSRGACVKFVLQPNSQELRLLNKHINNVHSLPSPFLFPSQSTKRPLSAATISTKLRNLFQLAGLENKGYTSHSFRGGAASTALEQGFDSSRVMSAGRWRSSKSFQAYIRPSALNIIIPPK</sequence>
<keyword evidence="4" id="KW-1185">Reference proteome</keyword>
<dbReference type="EMBL" id="JARK01000209">
    <property type="protein sequence ID" value="EYC40509.1"/>
    <property type="molecule type" value="Genomic_DNA"/>
</dbReference>
<name>A0A016WL33_9BILA</name>
<protein>
    <recommendedName>
        <fullName evidence="2">Tyr recombinase domain-containing protein</fullName>
    </recommendedName>
</protein>
<evidence type="ECO:0000259" key="2">
    <source>
        <dbReference type="PROSITE" id="PS51898"/>
    </source>
</evidence>
<keyword evidence="1" id="KW-0233">DNA recombination</keyword>
<dbReference type="Proteomes" id="UP000024635">
    <property type="component" value="Unassembled WGS sequence"/>
</dbReference>
<dbReference type="InterPro" id="IPR013762">
    <property type="entry name" value="Integrase-like_cat_sf"/>
</dbReference>
<proteinExistence type="predicted"/>
<dbReference type="SUPFAM" id="SSF56349">
    <property type="entry name" value="DNA breaking-rejoining enzymes"/>
    <property type="match status" value="1"/>
</dbReference>
<evidence type="ECO:0000313" key="3">
    <source>
        <dbReference type="EMBL" id="EYC40509.1"/>
    </source>
</evidence>
<dbReference type="InterPro" id="IPR002104">
    <property type="entry name" value="Integrase_catalytic"/>
</dbReference>
<evidence type="ECO:0000313" key="4">
    <source>
        <dbReference type="Proteomes" id="UP000024635"/>
    </source>
</evidence>
<dbReference type="InterPro" id="IPR052925">
    <property type="entry name" value="Phage_Integrase-like_Recomb"/>
</dbReference>
<dbReference type="GO" id="GO:0006310">
    <property type="term" value="P:DNA recombination"/>
    <property type="evidence" value="ECO:0007669"/>
    <property type="project" value="UniProtKB-KW"/>
</dbReference>
<dbReference type="GO" id="GO:0003677">
    <property type="term" value="F:DNA binding"/>
    <property type="evidence" value="ECO:0007669"/>
    <property type="project" value="InterPro"/>
</dbReference>
<dbReference type="Pfam" id="PF00589">
    <property type="entry name" value="Phage_integrase"/>
    <property type="match status" value="1"/>
</dbReference>
<dbReference type="OrthoDB" id="5870942at2759"/>
<dbReference type="PANTHER" id="PTHR34605">
    <property type="entry name" value="PHAGE_INTEGRASE DOMAIN-CONTAINING PROTEIN"/>
    <property type="match status" value="1"/>
</dbReference>
<reference evidence="4" key="1">
    <citation type="journal article" date="2015" name="Nat. Genet.">
        <title>The genome and transcriptome of the zoonotic hookworm Ancylostoma ceylanicum identify infection-specific gene families.</title>
        <authorList>
            <person name="Schwarz E.M."/>
            <person name="Hu Y."/>
            <person name="Antoshechkin I."/>
            <person name="Miller M.M."/>
            <person name="Sternberg P.W."/>
            <person name="Aroian R.V."/>
        </authorList>
    </citation>
    <scope>NUCLEOTIDE SEQUENCE</scope>
    <source>
        <strain evidence="4">HY135</strain>
    </source>
</reference>
<dbReference type="AlphaFoldDB" id="A0A016WL33"/>
<organism evidence="3 4">
    <name type="scientific">Ancylostoma ceylanicum</name>
    <dbReference type="NCBI Taxonomy" id="53326"/>
    <lineage>
        <taxon>Eukaryota</taxon>
        <taxon>Metazoa</taxon>
        <taxon>Ecdysozoa</taxon>
        <taxon>Nematoda</taxon>
        <taxon>Chromadorea</taxon>
        <taxon>Rhabditida</taxon>
        <taxon>Rhabditina</taxon>
        <taxon>Rhabditomorpha</taxon>
        <taxon>Strongyloidea</taxon>
        <taxon>Ancylostomatidae</taxon>
        <taxon>Ancylostomatinae</taxon>
        <taxon>Ancylostoma</taxon>
    </lineage>
</organism>
<dbReference type="Gene3D" id="1.10.443.10">
    <property type="entry name" value="Intergrase catalytic core"/>
    <property type="match status" value="1"/>
</dbReference>
<accession>A0A016WL33</accession>
<dbReference type="PANTHER" id="PTHR34605:SF3">
    <property type="entry name" value="P CELL-TYPE AGGLUTINATION PROTEIN MAP4-LIKE-RELATED"/>
    <property type="match status" value="1"/>
</dbReference>
<feature type="domain" description="Tyr recombinase" evidence="2">
    <location>
        <begin position="13"/>
        <end position="205"/>
    </location>
</feature>
<dbReference type="GO" id="GO:0015074">
    <property type="term" value="P:DNA integration"/>
    <property type="evidence" value="ECO:0007669"/>
    <property type="project" value="InterPro"/>
</dbReference>